<keyword evidence="1 7" id="KW-0723">Serine/threonine-protein kinase</keyword>
<dbReference type="Pfam" id="PF00069">
    <property type="entry name" value="Pkinase"/>
    <property type="match status" value="1"/>
</dbReference>
<evidence type="ECO:0000259" key="8">
    <source>
        <dbReference type="PROSITE" id="PS50011"/>
    </source>
</evidence>
<dbReference type="GO" id="GO:0005524">
    <property type="term" value="F:ATP binding"/>
    <property type="evidence" value="ECO:0007669"/>
    <property type="project" value="UniProtKB-UniRule"/>
</dbReference>
<dbReference type="Proteomes" id="UP000504606">
    <property type="component" value="Unplaced"/>
</dbReference>
<evidence type="ECO:0000256" key="4">
    <source>
        <dbReference type="ARBA" id="ARBA00022777"/>
    </source>
</evidence>
<organism evidence="9 10">
    <name type="scientific">Frankliniella occidentalis</name>
    <name type="common">Western flower thrips</name>
    <name type="synonym">Euthrips occidentalis</name>
    <dbReference type="NCBI Taxonomy" id="133901"/>
    <lineage>
        <taxon>Eukaryota</taxon>
        <taxon>Metazoa</taxon>
        <taxon>Ecdysozoa</taxon>
        <taxon>Arthropoda</taxon>
        <taxon>Hexapoda</taxon>
        <taxon>Insecta</taxon>
        <taxon>Pterygota</taxon>
        <taxon>Neoptera</taxon>
        <taxon>Paraneoptera</taxon>
        <taxon>Thysanoptera</taxon>
        <taxon>Terebrantia</taxon>
        <taxon>Thripoidea</taxon>
        <taxon>Thripidae</taxon>
        <taxon>Frankliniella</taxon>
    </lineage>
</organism>
<dbReference type="FunFam" id="3.30.200.20:FF:000042">
    <property type="entry name" value="Aurora kinase A"/>
    <property type="match status" value="1"/>
</dbReference>
<feature type="binding site" evidence="6">
    <location>
        <position position="43"/>
    </location>
    <ligand>
        <name>ATP</name>
        <dbReference type="ChEBI" id="CHEBI:30616"/>
    </ligand>
</feature>
<proteinExistence type="inferred from homology"/>
<name>A0A9C6U380_FRAOC</name>
<dbReference type="SMART" id="SM00220">
    <property type="entry name" value="S_TKc"/>
    <property type="match status" value="1"/>
</dbReference>
<dbReference type="PROSITE" id="PS00108">
    <property type="entry name" value="PROTEIN_KINASE_ST"/>
    <property type="match status" value="1"/>
</dbReference>
<evidence type="ECO:0000256" key="1">
    <source>
        <dbReference type="ARBA" id="ARBA00022527"/>
    </source>
</evidence>
<keyword evidence="2" id="KW-0808">Transferase</keyword>
<sequence>MEGEAGTGGFASRFELLEELGKGRYGVVHRVTERATGHTLAAKVIRTIKAKDRQQVHDEIAIMNVLRHPKLLQLAAAFEGPKEMLMVMEYISGGELFERVVADDFTLTERDCILFMRQICEGVDYMHESQVVHLDLKPENIMCQTRTSHQIKLIDFGLATKLDPNEVVKISTGT</sequence>
<evidence type="ECO:0000256" key="3">
    <source>
        <dbReference type="ARBA" id="ARBA00022741"/>
    </source>
</evidence>
<keyword evidence="4" id="KW-0418">Kinase</keyword>
<keyword evidence="9" id="KW-1185">Reference proteome</keyword>
<dbReference type="PROSITE" id="PS00107">
    <property type="entry name" value="PROTEIN_KINASE_ATP"/>
    <property type="match status" value="1"/>
</dbReference>
<protein>
    <submittedName>
        <fullName evidence="10">Myosin light chain kinase family member 4-like</fullName>
    </submittedName>
</protein>
<dbReference type="GO" id="GO:0035556">
    <property type="term" value="P:intracellular signal transduction"/>
    <property type="evidence" value="ECO:0007669"/>
    <property type="project" value="TreeGrafter"/>
</dbReference>
<dbReference type="InterPro" id="IPR017441">
    <property type="entry name" value="Protein_kinase_ATP_BS"/>
</dbReference>
<gene>
    <name evidence="10" type="primary">LOC127749163</name>
</gene>
<dbReference type="RefSeq" id="XP_052122229.1">
    <property type="nucleotide sequence ID" value="XM_052266269.1"/>
</dbReference>
<evidence type="ECO:0000313" key="10">
    <source>
        <dbReference type="RefSeq" id="XP_052122229.1"/>
    </source>
</evidence>
<dbReference type="PROSITE" id="PS50011">
    <property type="entry name" value="PROTEIN_KINASE_DOM"/>
    <property type="match status" value="1"/>
</dbReference>
<dbReference type="InterPro" id="IPR008271">
    <property type="entry name" value="Ser/Thr_kinase_AS"/>
</dbReference>
<keyword evidence="5 6" id="KW-0067">ATP-binding</keyword>
<dbReference type="InterPro" id="IPR011009">
    <property type="entry name" value="Kinase-like_dom_sf"/>
</dbReference>
<evidence type="ECO:0000256" key="7">
    <source>
        <dbReference type="RuleBase" id="RU000304"/>
    </source>
</evidence>
<comment type="similarity">
    <text evidence="7">Belongs to the protein kinase superfamily.</text>
</comment>
<keyword evidence="3 6" id="KW-0547">Nucleotide-binding</keyword>
<dbReference type="GO" id="GO:0005634">
    <property type="term" value="C:nucleus"/>
    <property type="evidence" value="ECO:0007669"/>
    <property type="project" value="TreeGrafter"/>
</dbReference>
<dbReference type="Gene3D" id="1.10.510.10">
    <property type="entry name" value="Transferase(Phosphotransferase) domain 1"/>
    <property type="match status" value="1"/>
</dbReference>
<evidence type="ECO:0000256" key="6">
    <source>
        <dbReference type="PROSITE-ProRule" id="PRU10141"/>
    </source>
</evidence>
<reference evidence="10" key="1">
    <citation type="submission" date="2025-08" db="UniProtKB">
        <authorList>
            <consortium name="RefSeq"/>
        </authorList>
    </citation>
    <scope>IDENTIFICATION</scope>
</reference>
<dbReference type="GeneID" id="127749163"/>
<evidence type="ECO:0000256" key="5">
    <source>
        <dbReference type="ARBA" id="ARBA00022840"/>
    </source>
</evidence>
<dbReference type="GO" id="GO:0004674">
    <property type="term" value="F:protein serine/threonine kinase activity"/>
    <property type="evidence" value="ECO:0007669"/>
    <property type="project" value="UniProtKB-KW"/>
</dbReference>
<dbReference type="KEGG" id="foc:127749163"/>
<feature type="domain" description="Protein kinase" evidence="8">
    <location>
        <begin position="14"/>
        <end position="174"/>
    </location>
</feature>
<dbReference type="InterPro" id="IPR000719">
    <property type="entry name" value="Prot_kinase_dom"/>
</dbReference>
<dbReference type="SUPFAM" id="SSF56112">
    <property type="entry name" value="Protein kinase-like (PK-like)"/>
    <property type="match status" value="1"/>
</dbReference>
<dbReference type="GO" id="GO:0043065">
    <property type="term" value="P:positive regulation of apoptotic process"/>
    <property type="evidence" value="ECO:0007669"/>
    <property type="project" value="TreeGrafter"/>
</dbReference>
<dbReference type="OrthoDB" id="10260894at2759"/>
<dbReference type="AlphaFoldDB" id="A0A9C6U380"/>
<feature type="non-terminal residue" evidence="10">
    <location>
        <position position="174"/>
    </location>
</feature>
<dbReference type="PANTHER" id="PTHR24342">
    <property type="entry name" value="SERINE/THREONINE-PROTEIN KINASE 17"/>
    <property type="match status" value="1"/>
</dbReference>
<evidence type="ECO:0000313" key="9">
    <source>
        <dbReference type="Proteomes" id="UP000504606"/>
    </source>
</evidence>
<evidence type="ECO:0000256" key="2">
    <source>
        <dbReference type="ARBA" id="ARBA00022679"/>
    </source>
</evidence>
<dbReference type="Gene3D" id="3.30.200.20">
    <property type="entry name" value="Phosphorylase Kinase, domain 1"/>
    <property type="match status" value="1"/>
</dbReference>
<accession>A0A9C6U380</accession>
<dbReference type="PANTHER" id="PTHR24342:SF20">
    <property type="entry name" value="MYOSIN LIGHT CHAIN KINASE, SMOOTH MUSCLE"/>
    <property type="match status" value="1"/>
</dbReference>